<keyword evidence="3 4" id="KW-0326">Glycosidase</keyword>
<dbReference type="InterPro" id="IPR017853">
    <property type="entry name" value="GH"/>
</dbReference>
<evidence type="ECO:0000259" key="7">
    <source>
        <dbReference type="PROSITE" id="PS51764"/>
    </source>
</evidence>
<keyword evidence="9" id="KW-1185">Reference proteome</keyword>
<evidence type="ECO:0000313" key="8">
    <source>
        <dbReference type="EMBL" id="MBD7911211.1"/>
    </source>
</evidence>
<keyword evidence="5" id="KW-0732">Signal</keyword>
<dbReference type="PANTHER" id="PTHR40079:SF4">
    <property type="entry name" value="GH26 DOMAIN-CONTAINING PROTEIN-RELATED"/>
    <property type="match status" value="1"/>
</dbReference>
<dbReference type="Gene3D" id="2.60.40.710">
    <property type="entry name" value="Endoglucanase-like"/>
    <property type="match status" value="1"/>
</dbReference>
<feature type="active site" description="Nucleophile" evidence="4">
    <location>
        <position position="248"/>
    </location>
</feature>
<feature type="signal peptide" evidence="5">
    <location>
        <begin position="1"/>
        <end position="22"/>
    </location>
</feature>
<gene>
    <name evidence="8" type="ORF">H9661_07565</name>
</gene>
<sequence>MKRKTKSFLALSVILVCSLVLCGNGQKASASSTREIKYGAFFADQPTTQGIKDFENLQQKHLDVVNMFINWKTNFSDIKANFDAVYGNNSKMSLTWEAWGMSNLDIANGLKDEYIRQMAQDIKTYNKDIIIRLFHESNGNWYDWALGDSKVNTNETFIAAFRHVVDIFREVGASNVKWDFNVNASSVGKGASYLGNYPGDDYVDIISMDGYNWGTTQSWGSTWQSFDEIFSQAYNAVKVKNKPISISEFAATEIGGDKAEWYTDAFNSINSDKYSLINTIVTFSIDKETDWRINSSEAALKAYIAGIHMSDSVKPSQPEQSGNLKVQEFNNSLSGTANTLSPRLKVINTGNTDINLSDVKIRYYYTSDNEKEQKFTCDWSSIGANNVIGTFVKMPEAKSGADNYLEISFGNGAGSLGAGQSIEIQSRINKTDWTNYTQVGDYSFNSTASTYGDWNKVTTYLSDNLNWGMEP</sequence>
<organism evidence="8 9">
    <name type="scientific">Clostridium cibarium</name>
    <dbReference type="NCBI Taxonomy" id="2762247"/>
    <lineage>
        <taxon>Bacteria</taxon>
        <taxon>Bacillati</taxon>
        <taxon>Bacillota</taxon>
        <taxon>Clostridia</taxon>
        <taxon>Eubacteriales</taxon>
        <taxon>Clostridiaceae</taxon>
        <taxon>Clostridium</taxon>
    </lineage>
</organism>
<dbReference type="SUPFAM" id="SSF49384">
    <property type="entry name" value="Carbohydrate-binding domain"/>
    <property type="match status" value="1"/>
</dbReference>
<dbReference type="EMBL" id="JACSRA010000009">
    <property type="protein sequence ID" value="MBD7911211.1"/>
    <property type="molecule type" value="Genomic_DNA"/>
</dbReference>
<dbReference type="InterPro" id="IPR001956">
    <property type="entry name" value="CBM3"/>
</dbReference>
<feature type="active site" description="Proton donor" evidence="4">
    <location>
        <position position="136"/>
    </location>
</feature>
<dbReference type="PROSITE" id="PS51172">
    <property type="entry name" value="CBM3"/>
    <property type="match status" value="1"/>
</dbReference>
<feature type="domain" description="GH26" evidence="7">
    <location>
        <begin position="10"/>
        <end position="303"/>
    </location>
</feature>
<dbReference type="PANTHER" id="PTHR40079">
    <property type="entry name" value="MANNAN ENDO-1,4-BETA-MANNOSIDASE E-RELATED"/>
    <property type="match status" value="1"/>
</dbReference>
<evidence type="ECO:0000256" key="2">
    <source>
        <dbReference type="ARBA" id="ARBA00022801"/>
    </source>
</evidence>
<dbReference type="Pfam" id="PF00942">
    <property type="entry name" value="CBM_3"/>
    <property type="match status" value="1"/>
</dbReference>
<dbReference type="InterPro" id="IPR000805">
    <property type="entry name" value="Glyco_hydro_26"/>
</dbReference>
<keyword evidence="2 4" id="KW-0378">Hydrolase</keyword>
<comment type="caution">
    <text evidence="8">The sequence shown here is derived from an EMBL/GenBank/DDBJ whole genome shotgun (WGS) entry which is preliminary data.</text>
</comment>
<comment type="similarity">
    <text evidence="1 4">Belongs to the glycosyl hydrolase 26 family.</text>
</comment>
<dbReference type="SUPFAM" id="SSF51445">
    <property type="entry name" value="(Trans)glycosidases"/>
    <property type="match status" value="1"/>
</dbReference>
<evidence type="ECO:0000313" key="9">
    <source>
        <dbReference type="Proteomes" id="UP000627781"/>
    </source>
</evidence>
<dbReference type="Pfam" id="PF02156">
    <property type="entry name" value="Glyco_hydro_26"/>
    <property type="match status" value="1"/>
</dbReference>
<dbReference type="Gene3D" id="3.20.20.80">
    <property type="entry name" value="Glycosidases"/>
    <property type="match status" value="1"/>
</dbReference>
<protein>
    <submittedName>
        <fullName evidence="8">Dockerin</fullName>
    </submittedName>
</protein>
<dbReference type="SMART" id="SM01067">
    <property type="entry name" value="CBM_3"/>
    <property type="match status" value="1"/>
</dbReference>
<evidence type="ECO:0000256" key="5">
    <source>
        <dbReference type="SAM" id="SignalP"/>
    </source>
</evidence>
<dbReference type="Proteomes" id="UP000627781">
    <property type="component" value="Unassembled WGS sequence"/>
</dbReference>
<feature type="domain" description="CBM3" evidence="6">
    <location>
        <begin position="320"/>
        <end position="471"/>
    </location>
</feature>
<dbReference type="InterPro" id="IPR036966">
    <property type="entry name" value="CBM3_sf"/>
</dbReference>
<evidence type="ECO:0000256" key="3">
    <source>
        <dbReference type="ARBA" id="ARBA00023295"/>
    </source>
</evidence>
<feature type="chain" id="PRO_5045443477" evidence="5">
    <location>
        <begin position="23"/>
        <end position="471"/>
    </location>
</feature>
<reference evidence="8 9" key="1">
    <citation type="submission" date="2020-08" db="EMBL/GenBank/DDBJ databases">
        <title>A Genomic Blueprint of the Chicken Gut Microbiome.</title>
        <authorList>
            <person name="Gilroy R."/>
            <person name="Ravi A."/>
            <person name="Getino M."/>
            <person name="Pursley I."/>
            <person name="Horton D.L."/>
            <person name="Alikhan N.-F."/>
            <person name="Baker D."/>
            <person name="Gharbi K."/>
            <person name="Hall N."/>
            <person name="Watson M."/>
            <person name="Adriaenssens E.M."/>
            <person name="Foster-Nyarko E."/>
            <person name="Jarju S."/>
            <person name="Secka A."/>
            <person name="Antonio M."/>
            <person name="Oren A."/>
            <person name="Chaudhuri R."/>
            <person name="La Ragione R.M."/>
            <person name="Hildebrand F."/>
            <person name="Pallen M.J."/>
        </authorList>
    </citation>
    <scope>NUCLEOTIDE SEQUENCE [LARGE SCALE GENOMIC DNA]</scope>
    <source>
        <strain evidence="8 9">Sa3CVN1</strain>
    </source>
</reference>
<name>A0ABR8PSR1_9CLOT</name>
<evidence type="ECO:0000256" key="4">
    <source>
        <dbReference type="PROSITE-ProRule" id="PRU01100"/>
    </source>
</evidence>
<evidence type="ECO:0000256" key="1">
    <source>
        <dbReference type="ARBA" id="ARBA00007754"/>
    </source>
</evidence>
<dbReference type="PROSITE" id="PS51764">
    <property type="entry name" value="GH26"/>
    <property type="match status" value="1"/>
</dbReference>
<dbReference type="InterPro" id="IPR008965">
    <property type="entry name" value="CBM2/CBM3_carb-bd_dom_sf"/>
</dbReference>
<dbReference type="InterPro" id="IPR022790">
    <property type="entry name" value="GH26_dom"/>
</dbReference>
<evidence type="ECO:0000259" key="6">
    <source>
        <dbReference type="PROSITE" id="PS51172"/>
    </source>
</evidence>
<accession>A0ABR8PSR1</accession>
<proteinExistence type="inferred from homology"/>